<keyword evidence="2" id="KW-1185">Reference proteome</keyword>
<comment type="caution">
    <text evidence="1">The sequence shown here is derived from an EMBL/GenBank/DDBJ whole genome shotgun (WGS) entry which is preliminary data.</text>
</comment>
<organism evidence="1 2">
    <name type="scientific">Penstemon smallii</name>
    <dbReference type="NCBI Taxonomy" id="265156"/>
    <lineage>
        <taxon>Eukaryota</taxon>
        <taxon>Viridiplantae</taxon>
        <taxon>Streptophyta</taxon>
        <taxon>Embryophyta</taxon>
        <taxon>Tracheophyta</taxon>
        <taxon>Spermatophyta</taxon>
        <taxon>Magnoliopsida</taxon>
        <taxon>eudicotyledons</taxon>
        <taxon>Gunneridae</taxon>
        <taxon>Pentapetalae</taxon>
        <taxon>asterids</taxon>
        <taxon>lamiids</taxon>
        <taxon>Lamiales</taxon>
        <taxon>Plantaginaceae</taxon>
        <taxon>Cheloneae</taxon>
        <taxon>Penstemon</taxon>
    </lineage>
</organism>
<evidence type="ECO:0000313" key="1">
    <source>
        <dbReference type="EMBL" id="KAL3838159.1"/>
    </source>
</evidence>
<gene>
    <name evidence="1" type="ORF">ACJIZ3_022750</name>
</gene>
<accession>A0ABD3TM80</accession>
<dbReference type="EMBL" id="JBJXBP010000003">
    <property type="protein sequence ID" value="KAL3838159.1"/>
    <property type="molecule type" value="Genomic_DNA"/>
</dbReference>
<proteinExistence type="predicted"/>
<protein>
    <submittedName>
        <fullName evidence="1">Uncharacterized protein</fullName>
    </submittedName>
</protein>
<dbReference type="Proteomes" id="UP001634393">
    <property type="component" value="Unassembled WGS sequence"/>
</dbReference>
<sequence length="66" mass="7522">MNTSKSKCLQLNLKMNKLGLLALQSYLTDVWKLSFTQLHMHAAAGIINISTNTRLNENFDFFVVFS</sequence>
<name>A0ABD3TM80_9LAMI</name>
<dbReference type="AlphaFoldDB" id="A0ABD3TM80"/>
<reference evidence="1 2" key="1">
    <citation type="submission" date="2024-12" db="EMBL/GenBank/DDBJ databases">
        <title>The unique morphological basis and parallel evolutionary history of personate flowers in Penstemon.</title>
        <authorList>
            <person name="Depatie T.H."/>
            <person name="Wessinger C.A."/>
        </authorList>
    </citation>
    <scope>NUCLEOTIDE SEQUENCE [LARGE SCALE GENOMIC DNA]</scope>
    <source>
        <strain evidence="1">WTNN_2</strain>
        <tissue evidence="1">Leaf</tissue>
    </source>
</reference>
<evidence type="ECO:0000313" key="2">
    <source>
        <dbReference type="Proteomes" id="UP001634393"/>
    </source>
</evidence>